<dbReference type="InterPro" id="IPR013078">
    <property type="entry name" value="His_Pase_superF_clade-1"/>
</dbReference>
<accession>A0A562Q154</accession>
<evidence type="ECO:0000313" key="5">
    <source>
        <dbReference type="Proteomes" id="UP000437862"/>
    </source>
</evidence>
<evidence type="ECO:0000313" key="3">
    <source>
        <dbReference type="EMBL" id="TWI50425.1"/>
    </source>
</evidence>
<dbReference type="CDD" id="cd07040">
    <property type="entry name" value="HP"/>
    <property type="match status" value="1"/>
</dbReference>
<dbReference type="Proteomes" id="UP000315112">
    <property type="component" value="Unassembled WGS sequence"/>
</dbReference>
<keyword evidence="1" id="KW-0732">Signal</keyword>
<dbReference type="Gene3D" id="3.40.50.1240">
    <property type="entry name" value="Phosphoglycerate mutase-like"/>
    <property type="match status" value="1"/>
</dbReference>
<dbReference type="Proteomes" id="UP000437862">
    <property type="component" value="Chromosome"/>
</dbReference>
<feature type="chain" id="PRO_5044618126" evidence="1">
    <location>
        <begin position="26"/>
        <end position="206"/>
    </location>
</feature>
<dbReference type="InterPro" id="IPR029033">
    <property type="entry name" value="His_PPase_superfam"/>
</dbReference>
<reference evidence="3 4" key="1">
    <citation type="journal article" date="2015" name="Stand. Genomic Sci.">
        <title>Genomic Encyclopedia of Bacterial and Archaeal Type Strains, Phase III: the genomes of soil and plant-associated and newly described type strains.</title>
        <authorList>
            <person name="Whitman W.B."/>
            <person name="Woyke T."/>
            <person name="Klenk H.P."/>
            <person name="Zhou Y."/>
            <person name="Lilburn T.G."/>
            <person name="Beck B.J."/>
            <person name="De Vos P."/>
            <person name="Vandamme P."/>
            <person name="Eisen J.A."/>
            <person name="Garrity G."/>
            <person name="Hugenholtz P."/>
            <person name="Kyrpides N.C."/>
        </authorList>
    </citation>
    <scope>NUCLEOTIDE SEQUENCE [LARGE SCALE GENOMIC DNA]</scope>
    <source>
        <strain evidence="3 4">CGMCC 1.10685</strain>
    </source>
</reference>
<dbReference type="EMBL" id="CP046904">
    <property type="protein sequence ID" value="QGZ38066.1"/>
    <property type="molecule type" value="Genomic_DNA"/>
</dbReference>
<keyword evidence="5" id="KW-1185">Reference proteome</keyword>
<gene>
    <name evidence="2" type="ORF">GO485_02715</name>
    <name evidence="3" type="ORF">IP92_01654</name>
</gene>
<evidence type="ECO:0000313" key="4">
    <source>
        <dbReference type="Proteomes" id="UP000315112"/>
    </source>
</evidence>
<dbReference type="EMBL" id="VLKW01000002">
    <property type="protein sequence ID" value="TWI50425.1"/>
    <property type="molecule type" value="Genomic_DNA"/>
</dbReference>
<organism evidence="3 4">
    <name type="scientific">Pseudoduganella flava</name>
    <dbReference type="NCBI Taxonomy" id="871742"/>
    <lineage>
        <taxon>Bacteria</taxon>
        <taxon>Pseudomonadati</taxon>
        <taxon>Pseudomonadota</taxon>
        <taxon>Betaproteobacteria</taxon>
        <taxon>Burkholderiales</taxon>
        <taxon>Oxalobacteraceae</taxon>
        <taxon>Telluria group</taxon>
        <taxon>Pseudoduganella</taxon>
    </lineage>
</organism>
<feature type="signal peptide" evidence="1">
    <location>
        <begin position="1"/>
        <end position="25"/>
    </location>
</feature>
<dbReference type="SMART" id="SM00855">
    <property type="entry name" value="PGAM"/>
    <property type="match status" value="1"/>
</dbReference>
<dbReference type="RefSeq" id="WP_145874024.1">
    <property type="nucleotide sequence ID" value="NZ_CP046904.1"/>
</dbReference>
<evidence type="ECO:0000313" key="2">
    <source>
        <dbReference type="EMBL" id="QGZ38066.1"/>
    </source>
</evidence>
<evidence type="ECO:0000256" key="1">
    <source>
        <dbReference type="SAM" id="SignalP"/>
    </source>
</evidence>
<reference evidence="3" key="2">
    <citation type="submission" date="2019-07" db="EMBL/GenBank/DDBJ databases">
        <authorList>
            <person name="Whitman W."/>
            <person name="Huntemann M."/>
            <person name="Clum A."/>
            <person name="Pillay M."/>
            <person name="Palaniappan K."/>
            <person name="Varghese N."/>
            <person name="Mikhailova N."/>
            <person name="Stamatis D."/>
            <person name="Reddy T."/>
            <person name="Daum C."/>
            <person name="Shapiro N."/>
            <person name="Ivanova N."/>
            <person name="Kyrpides N."/>
            <person name="Woyke T."/>
        </authorList>
    </citation>
    <scope>NUCLEOTIDE SEQUENCE</scope>
    <source>
        <strain evidence="3">CGMCC 1.10685</strain>
    </source>
</reference>
<protein>
    <submittedName>
        <fullName evidence="2">Histidine phosphatase family protein</fullName>
    </submittedName>
    <submittedName>
        <fullName evidence="3">Phosphohistidine phosphatase SixA</fullName>
    </submittedName>
</protein>
<dbReference type="OrthoDB" id="8685508at2"/>
<reference evidence="2 5" key="3">
    <citation type="submission" date="2019-12" db="EMBL/GenBank/DDBJ databases">
        <title>Draft Genome Sequences of Six Type Strains of the Genus Massilia.</title>
        <authorList>
            <person name="Miess H."/>
            <person name="Frediansyah A."/>
            <person name="Goeker M."/>
            <person name="Gross H."/>
        </authorList>
    </citation>
    <scope>NUCLEOTIDE SEQUENCE [LARGE SCALE GENOMIC DNA]</scope>
    <source>
        <strain evidence="2 5">DSM 26639</strain>
    </source>
</reference>
<sequence>MRRSIFRCVIAIATAAVLLPSLAFGSDGDALWNSLRDGRHVLLVRHAATEPGAGDPPGFQLDDCKTQRNLSAEGRLDAEAIGTAIRAHGVPVGPVLTSRWCRCIDTAMLAFARADPIAMLNSGMDDDDGARNRKLGEVREYVQQYVASYKEPGNLVLVTHDVNIRALVGEKIAQGEMLVAAPQPDGSLKVIGKLGVPRNADAKRAM</sequence>
<name>A0A562Q154_9BURK</name>
<dbReference type="SUPFAM" id="SSF53254">
    <property type="entry name" value="Phosphoglycerate mutase-like"/>
    <property type="match status" value="1"/>
</dbReference>
<proteinExistence type="predicted"/>
<dbReference type="AlphaFoldDB" id="A0A562Q154"/>